<accession>A0A0M7A0D5</accession>
<reference evidence="2" key="1">
    <citation type="submission" date="2015-07" db="EMBL/GenBank/DDBJ databases">
        <authorList>
            <person name="Rodrigo-Torres Lidia"/>
            <person name="Arahal R.David."/>
        </authorList>
    </citation>
    <scope>NUCLEOTIDE SEQUENCE [LARGE SCALE GENOMIC DNA]</scope>
    <source>
        <strain evidence="2">CECT 5112</strain>
    </source>
</reference>
<dbReference type="Proteomes" id="UP000053235">
    <property type="component" value="Unassembled WGS sequence"/>
</dbReference>
<sequence>MRSELDRHMLGPSVPRAISPETYSALRADGFLEDGQIRRDLVPQLVNSQRARAKFDGNGLAALASLFGALFKKVRRI</sequence>
<name>A0A0M7A0D5_9HYPH</name>
<proteinExistence type="predicted"/>
<protein>
    <submittedName>
        <fullName evidence="1">Uncharacterized protein</fullName>
    </submittedName>
</protein>
<evidence type="ECO:0000313" key="2">
    <source>
        <dbReference type="Proteomes" id="UP000053235"/>
    </source>
</evidence>
<keyword evidence="2" id="KW-1185">Reference proteome</keyword>
<organism evidence="1 2">
    <name type="scientific">Roseibium alexandrii</name>
    <dbReference type="NCBI Taxonomy" id="388408"/>
    <lineage>
        <taxon>Bacteria</taxon>
        <taxon>Pseudomonadati</taxon>
        <taxon>Pseudomonadota</taxon>
        <taxon>Alphaproteobacteria</taxon>
        <taxon>Hyphomicrobiales</taxon>
        <taxon>Stappiaceae</taxon>
        <taxon>Roseibium</taxon>
    </lineage>
</organism>
<dbReference type="AlphaFoldDB" id="A0A0M7A0D5"/>
<dbReference type="EMBL" id="CXWD01000004">
    <property type="protein sequence ID" value="CTQ67283.1"/>
    <property type="molecule type" value="Genomic_DNA"/>
</dbReference>
<gene>
    <name evidence="1" type="ORF">LAX5112_01308</name>
</gene>
<dbReference type="STRING" id="388408.LAX5112_01308"/>
<dbReference type="RefSeq" id="WP_055671133.1">
    <property type="nucleotide sequence ID" value="NZ_CXWD01000004.1"/>
</dbReference>
<dbReference type="OrthoDB" id="9911648at2"/>
<evidence type="ECO:0000313" key="1">
    <source>
        <dbReference type="EMBL" id="CTQ67283.1"/>
    </source>
</evidence>